<evidence type="ECO:0000313" key="10">
    <source>
        <dbReference type="Proteomes" id="UP000094527"/>
    </source>
</evidence>
<dbReference type="PRINTS" id="PR00722">
    <property type="entry name" value="CHYMOTRYPSIN"/>
</dbReference>
<evidence type="ECO:0000256" key="1">
    <source>
        <dbReference type="ARBA" id="ARBA00022670"/>
    </source>
</evidence>
<dbReference type="GO" id="GO:0006508">
    <property type="term" value="P:proteolysis"/>
    <property type="evidence" value="ECO:0007669"/>
    <property type="project" value="UniProtKB-KW"/>
</dbReference>
<dbReference type="InterPro" id="IPR033116">
    <property type="entry name" value="TRYPSIN_SER"/>
</dbReference>
<keyword evidence="1 6" id="KW-0645">Protease</keyword>
<dbReference type="GO" id="GO:0004252">
    <property type="term" value="F:serine-type endopeptidase activity"/>
    <property type="evidence" value="ECO:0007669"/>
    <property type="project" value="InterPro"/>
</dbReference>
<feature type="signal peptide" evidence="7">
    <location>
        <begin position="1"/>
        <end position="30"/>
    </location>
</feature>
<evidence type="ECO:0000256" key="3">
    <source>
        <dbReference type="ARBA" id="ARBA00022825"/>
    </source>
</evidence>
<dbReference type="InterPro" id="IPR018114">
    <property type="entry name" value="TRYPSIN_HIS"/>
</dbReference>
<dbReference type="InterPro" id="IPR043504">
    <property type="entry name" value="Peptidase_S1_PA_chymotrypsin"/>
</dbReference>
<dbReference type="STRING" id="48709.A0A1D2MK06"/>
<dbReference type="OMA" id="NDECNGW"/>
<keyword evidence="4" id="KW-1015">Disulfide bond</keyword>
<evidence type="ECO:0000313" key="9">
    <source>
        <dbReference type="EMBL" id="ODM93300.1"/>
    </source>
</evidence>
<dbReference type="PROSITE" id="PS50240">
    <property type="entry name" value="TRYPSIN_DOM"/>
    <property type="match status" value="2"/>
</dbReference>
<evidence type="ECO:0000256" key="2">
    <source>
        <dbReference type="ARBA" id="ARBA00022801"/>
    </source>
</evidence>
<evidence type="ECO:0000256" key="4">
    <source>
        <dbReference type="ARBA" id="ARBA00023157"/>
    </source>
</evidence>
<dbReference type="OrthoDB" id="9448935at2759"/>
<dbReference type="SMART" id="SM00020">
    <property type="entry name" value="Tryp_SPc"/>
    <property type="match status" value="2"/>
</dbReference>
<dbReference type="Gene3D" id="2.40.10.10">
    <property type="entry name" value="Trypsin-like serine proteases"/>
    <property type="match status" value="3"/>
</dbReference>
<proteinExistence type="inferred from homology"/>
<accession>A0A1D2MK06</accession>
<dbReference type="FunFam" id="2.40.10.10:FF:000006">
    <property type="entry name" value="Serine proteinase stubble"/>
    <property type="match status" value="1"/>
</dbReference>
<keyword evidence="3 6" id="KW-0720">Serine protease</keyword>
<gene>
    <name evidence="9" type="ORF">Ocin01_13383</name>
</gene>
<dbReference type="PANTHER" id="PTHR24252">
    <property type="entry name" value="ACROSIN-RELATED"/>
    <property type="match status" value="1"/>
</dbReference>
<keyword evidence="10" id="KW-1185">Reference proteome</keyword>
<feature type="domain" description="Peptidase S1" evidence="8">
    <location>
        <begin position="93"/>
        <end position="320"/>
    </location>
</feature>
<dbReference type="SUPFAM" id="SSF50494">
    <property type="entry name" value="Trypsin-like serine proteases"/>
    <property type="match status" value="2"/>
</dbReference>
<sequence>MRFLQTMTVLQRTVLLCMVICTVLVGTGESYPQQVDEETTTEPALADYAPEGEEAPVVFFVDPIVTEYVNQPPEIPHIVGNDSCECGKSRERVIGGEDAMTNEFPWTALLYAVESPNLKIPYCGGAVINNKYILTASHCVDGMLPHKIEVVLREKNISNKDESSQDYSNVIRIGVEHIIAHENYSRLTLAHKTEGRAAPSNPKFPAASFVLERGSYGATSEVGDLASSLQKAEVRVLDNELCNSTQFHDGKITSNMMCADGHGKGPCSGDTGGPLMIQSSTNRQVLVGIASWSTTCEDNTRPAVYTRVSSYESWIHKNTQDAGWLFARCITIGDKILIKRKENEAVVGDARILPSFELLGHSGDGATTLASLQDEVETTVSPGVDRRQGWLDDDDAAATTEYADALSDSEVQNEIASFKYPVEPEVALADLGDIEHDEEPLDARLMEEAGIRVVKREDDATPYYAGRAKCQCGRPGERQTPLRIVNGTVVRINDYPWTVALIRKRWIGRPKGAYCGGTLINSRYVVTASHCVDGMVASGIEVWVHEEDFSSQTETEGGTQKFGVEKIIMHPYYSRRTIDNDIALIKLSDPVILDGVIVPACLPAGNDYTFDGVLATAAGWGATEEGGQVSKQLLKVDVPIISNDDCNTKTQYNGKITENMLCAGYVEEGGKDSCQGDSGGPLVIPNGGRTTLVGVVSWGYGCARPMAPGVYTRVGKYPEWIVKNSNGADWCEI</sequence>
<evidence type="ECO:0000256" key="5">
    <source>
        <dbReference type="ARBA" id="ARBA00024195"/>
    </source>
</evidence>
<comment type="caution">
    <text evidence="9">The sequence shown here is derived from an EMBL/GenBank/DDBJ whole genome shotgun (WGS) entry which is preliminary data.</text>
</comment>
<dbReference type="PROSITE" id="PS00134">
    <property type="entry name" value="TRYPSIN_HIS"/>
    <property type="match status" value="2"/>
</dbReference>
<dbReference type="Pfam" id="PF00089">
    <property type="entry name" value="Trypsin"/>
    <property type="match status" value="2"/>
</dbReference>
<dbReference type="EMBL" id="LJIJ01001028">
    <property type="protein sequence ID" value="ODM93300.1"/>
    <property type="molecule type" value="Genomic_DNA"/>
</dbReference>
<dbReference type="InterPro" id="IPR001254">
    <property type="entry name" value="Trypsin_dom"/>
</dbReference>
<dbReference type="CDD" id="cd00190">
    <property type="entry name" value="Tryp_SPc"/>
    <property type="match status" value="2"/>
</dbReference>
<dbReference type="Proteomes" id="UP000094527">
    <property type="component" value="Unassembled WGS sequence"/>
</dbReference>
<evidence type="ECO:0000256" key="6">
    <source>
        <dbReference type="RuleBase" id="RU363034"/>
    </source>
</evidence>
<dbReference type="InterPro" id="IPR001314">
    <property type="entry name" value="Peptidase_S1A"/>
</dbReference>
<name>A0A1D2MK06_ORCCI</name>
<dbReference type="PROSITE" id="PS00135">
    <property type="entry name" value="TRYPSIN_SER"/>
    <property type="match status" value="1"/>
</dbReference>
<evidence type="ECO:0000256" key="7">
    <source>
        <dbReference type="SAM" id="SignalP"/>
    </source>
</evidence>
<organism evidence="9 10">
    <name type="scientific">Orchesella cincta</name>
    <name type="common">Springtail</name>
    <name type="synonym">Podura cincta</name>
    <dbReference type="NCBI Taxonomy" id="48709"/>
    <lineage>
        <taxon>Eukaryota</taxon>
        <taxon>Metazoa</taxon>
        <taxon>Ecdysozoa</taxon>
        <taxon>Arthropoda</taxon>
        <taxon>Hexapoda</taxon>
        <taxon>Collembola</taxon>
        <taxon>Entomobryomorpha</taxon>
        <taxon>Entomobryoidea</taxon>
        <taxon>Orchesellidae</taxon>
        <taxon>Orchesellinae</taxon>
        <taxon>Orchesella</taxon>
    </lineage>
</organism>
<evidence type="ECO:0000259" key="8">
    <source>
        <dbReference type="PROSITE" id="PS50240"/>
    </source>
</evidence>
<dbReference type="FunFam" id="2.40.10.10:FF:000002">
    <property type="entry name" value="Transmembrane protease serine"/>
    <property type="match status" value="1"/>
</dbReference>
<dbReference type="InterPro" id="IPR009003">
    <property type="entry name" value="Peptidase_S1_PA"/>
</dbReference>
<dbReference type="AlphaFoldDB" id="A0A1D2MK06"/>
<reference evidence="9 10" key="1">
    <citation type="journal article" date="2016" name="Genome Biol. Evol.">
        <title>Gene Family Evolution Reflects Adaptation to Soil Environmental Stressors in the Genome of the Collembolan Orchesella cincta.</title>
        <authorList>
            <person name="Faddeeva-Vakhrusheva A."/>
            <person name="Derks M.F."/>
            <person name="Anvar S.Y."/>
            <person name="Agamennone V."/>
            <person name="Suring W."/>
            <person name="Smit S."/>
            <person name="van Straalen N.M."/>
            <person name="Roelofs D."/>
        </authorList>
    </citation>
    <scope>NUCLEOTIDE SEQUENCE [LARGE SCALE GENOMIC DNA]</scope>
    <source>
        <tissue evidence="9">Mixed pool</tissue>
    </source>
</reference>
<dbReference type="PANTHER" id="PTHR24252:SF7">
    <property type="entry name" value="HYALIN"/>
    <property type="match status" value="1"/>
</dbReference>
<keyword evidence="2 6" id="KW-0378">Hydrolase</keyword>
<comment type="similarity">
    <text evidence="5">Belongs to the peptidase S1 family. CLIP subfamily.</text>
</comment>
<keyword evidence="7" id="KW-0732">Signal</keyword>
<feature type="domain" description="Peptidase S1" evidence="8">
    <location>
        <begin position="484"/>
        <end position="726"/>
    </location>
</feature>
<feature type="chain" id="PRO_5008904141" evidence="7">
    <location>
        <begin position="31"/>
        <end position="733"/>
    </location>
</feature>
<protein>
    <submittedName>
        <fullName evidence="9">Serine proteinase stubble</fullName>
    </submittedName>
</protein>